<evidence type="ECO:0000256" key="1">
    <source>
        <dbReference type="SAM" id="MobiDB-lite"/>
    </source>
</evidence>
<feature type="region of interest" description="Disordered" evidence="1">
    <location>
        <begin position="137"/>
        <end position="264"/>
    </location>
</feature>
<evidence type="ECO:0000313" key="3">
    <source>
        <dbReference type="Proteomes" id="UP000054144"/>
    </source>
</evidence>
<protein>
    <submittedName>
        <fullName evidence="2">Uncharacterized protein</fullName>
    </submittedName>
</protein>
<sequence length="293" mass="33336">METNSNGKEAHHEDGEEKIMRNIGMCVADNTPSVTLVEECARAAEPKATTTPANSRHDVRYVQAWPPTGPGPSRRTCTSRCDNIRPAAAGLHVRPEVMPERAPAGHTGSGLDRRIAGLSRHDGQWYNDQVYTRRKQLNAEHSPKAGTQPESWRGARRRSTLASNGTTRPRYRARATTEGRPTEAHRRPPRAPELEQERPLPRHQWLPRTVHPGATAERSTKAKQRHQQHRRNFERSKQRIRRVREPPRREKFPKEHSHPVNDRPVKVPRFLDLDATDDRCIHTKMNAGTAMNG</sequence>
<dbReference type="Proteomes" id="UP000054144">
    <property type="component" value="Unassembled WGS sequence"/>
</dbReference>
<dbReference type="EMBL" id="KN882148">
    <property type="protein sequence ID" value="KIY42987.1"/>
    <property type="molecule type" value="Genomic_DNA"/>
</dbReference>
<feature type="compositionally biased region" description="Basic and acidic residues" evidence="1">
    <location>
        <begin position="231"/>
        <end position="264"/>
    </location>
</feature>
<feature type="compositionally biased region" description="Basic residues" evidence="1">
    <location>
        <begin position="221"/>
        <end position="230"/>
    </location>
</feature>
<name>A0A0D6ZYV3_9AGAR</name>
<dbReference type="AlphaFoldDB" id="A0A0D6ZYV3"/>
<keyword evidence="3" id="KW-1185">Reference proteome</keyword>
<reference evidence="2 3" key="1">
    <citation type="journal article" date="2015" name="Fungal Genet. Biol.">
        <title>Evolution of novel wood decay mechanisms in Agaricales revealed by the genome sequences of Fistulina hepatica and Cylindrobasidium torrendii.</title>
        <authorList>
            <person name="Floudas D."/>
            <person name="Held B.W."/>
            <person name="Riley R."/>
            <person name="Nagy L.G."/>
            <person name="Koehler G."/>
            <person name="Ransdell A.S."/>
            <person name="Younus H."/>
            <person name="Chow J."/>
            <person name="Chiniquy J."/>
            <person name="Lipzen A."/>
            <person name="Tritt A."/>
            <person name="Sun H."/>
            <person name="Haridas S."/>
            <person name="LaButti K."/>
            <person name="Ohm R.A."/>
            <person name="Kues U."/>
            <person name="Blanchette R.A."/>
            <person name="Grigoriev I.V."/>
            <person name="Minto R.E."/>
            <person name="Hibbett D.S."/>
        </authorList>
    </citation>
    <scope>NUCLEOTIDE SEQUENCE [LARGE SCALE GENOMIC DNA]</scope>
    <source>
        <strain evidence="2 3">ATCC 64428</strain>
    </source>
</reference>
<proteinExistence type="predicted"/>
<accession>A0A0D6ZYV3</accession>
<gene>
    <name evidence="2" type="ORF">FISHEDRAFT_63021</name>
</gene>
<evidence type="ECO:0000313" key="2">
    <source>
        <dbReference type="EMBL" id="KIY42987.1"/>
    </source>
</evidence>
<organism evidence="2 3">
    <name type="scientific">Fistulina hepatica ATCC 64428</name>
    <dbReference type="NCBI Taxonomy" id="1128425"/>
    <lineage>
        <taxon>Eukaryota</taxon>
        <taxon>Fungi</taxon>
        <taxon>Dikarya</taxon>
        <taxon>Basidiomycota</taxon>
        <taxon>Agaricomycotina</taxon>
        <taxon>Agaricomycetes</taxon>
        <taxon>Agaricomycetidae</taxon>
        <taxon>Agaricales</taxon>
        <taxon>Fistulinaceae</taxon>
        <taxon>Fistulina</taxon>
    </lineage>
</organism>
<feature type="compositionally biased region" description="Basic and acidic residues" evidence="1">
    <location>
        <begin position="175"/>
        <end position="200"/>
    </location>
</feature>